<dbReference type="EMBL" id="QDDL01000016">
    <property type="protein sequence ID" value="PVZ63451.1"/>
    <property type="molecule type" value="Genomic_DNA"/>
</dbReference>
<dbReference type="PANTHER" id="PTHR33678:SF1">
    <property type="entry name" value="BLL1576 PROTEIN"/>
    <property type="match status" value="1"/>
</dbReference>
<proteinExistence type="predicted"/>
<evidence type="ECO:0000313" key="4">
    <source>
        <dbReference type="EMBL" id="PVZ63451.1"/>
    </source>
</evidence>
<dbReference type="Pfam" id="PF20042">
    <property type="entry name" value="DUF6444"/>
    <property type="match status" value="1"/>
</dbReference>
<accession>A0A2V1GNE5</accession>
<organism evidence="4 5">
    <name type="scientific">Pelagibaculum spongiae</name>
    <dbReference type="NCBI Taxonomy" id="2080658"/>
    <lineage>
        <taxon>Bacteria</taxon>
        <taxon>Pseudomonadati</taxon>
        <taxon>Pseudomonadota</taxon>
        <taxon>Gammaproteobacteria</taxon>
        <taxon>Oceanospirillales</taxon>
        <taxon>Pelagibaculum</taxon>
    </lineage>
</organism>
<feature type="domain" description="DUF6444" evidence="3">
    <location>
        <begin position="46"/>
        <end position="84"/>
    </location>
</feature>
<protein>
    <submittedName>
        <fullName evidence="4">IS66 family transposase</fullName>
    </submittedName>
</protein>
<dbReference type="InterPro" id="IPR052344">
    <property type="entry name" value="Transposase-related"/>
</dbReference>
<feature type="region of interest" description="Disordered" evidence="1">
    <location>
        <begin position="47"/>
        <end position="92"/>
    </location>
</feature>
<dbReference type="Pfam" id="PF03050">
    <property type="entry name" value="DDE_Tnp_IS66"/>
    <property type="match status" value="1"/>
</dbReference>
<dbReference type="OrthoDB" id="6133698at2"/>
<dbReference type="NCBIfam" id="NF033517">
    <property type="entry name" value="transpos_IS66"/>
    <property type="match status" value="1"/>
</dbReference>
<dbReference type="InterPro" id="IPR004291">
    <property type="entry name" value="Transposase_IS66_central"/>
</dbReference>
<reference evidence="4 5" key="1">
    <citation type="submission" date="2018-04" db="EMBL/GenBank/DDBJ databases">
        <title>Thalassorhabdus spongiae gen. nov., sp. nov., isolated from a marine sponge in South-West Iceland.</title>
        <authorList>
            <person name="Knobloch S."/>
            <person name="Daussin A."/>
            <person name="Johannsson R."/>
            <person name="Marteinsson V.T."/>
        </authorList>
    </citation>
    <scope>NUCLEOTIDE SEQUENCE [LARGE SCALE GENOMIC DNA]</scope>
    <source>
        <strain evidence="4 5">Hp12</strain>
    </source>
</reference>
<dbReference type="RefSeq" id="WP_116689145.1">
    <property type="nucleotide sequence ID" value="NZ_CAWNYD010000016.1"/>
</dbReference>
<dbReference type="Proteomes" id="UP000244906">
    <property type="component" value="Unassembled WGS sequence"/>
</dbReference>
<name>A0A2V1GNE5_9GAMM</name>
<gene>
    <name evidence="4" type="ORF">DC094_21325</name>
</gene>
<comment type="caution">
    <text evidence="4">The sequence shown here is derived from an EMBL/GenBank/DDBJ whole genome shotgun (WGS) entry which is preliminary data.</text>
</comment>
<evidence type="ECO:0000256" key="1">
    <source>
        <dbReference type="SAM" id="MobiDB-lite"/>
    </source>
</evidence>
<keyword evidence="5" id="KW-1185">Reference proteome</keyword>
<dbReference type="PANTHER" id="PTHR33678">
    <property type="entry name" value="BLL1576 PROTEIN"/>
    <property type="match status" value="1"/>
</dbReference>
<dbReference type="AlphaFoldDB" id="A0A2V1GNE5"/>
<dbReference type="InterPro" id="IPR045618">
    <property type="entry name" value="DUF6444"/>
</dbReference>
<evidence type="ECO:0000259" key="3">
    <source>
        <dbReference type="Pfam" id="PF20042"/>
    </source>
</evidence>
<evidence type="ECO:0000259" key="2">
    <source>
        <dbReference type="Pfam" id="PF03050"/>
    </source>
</evidence>
<sequence>MDSIEINKTIAETERLLAKSKSLPPELVAMVRMLMLVGKILLDSKGLNSKNSSIPPSADPNREKKSRAKSNKNPGGQPGHKGSNLSPVNDPDEVLDITIDRSQLPKGKYRVVGSESRQVVDVRITRYVTEYRAQILQDEQGNQFVAEFPQGVTRPIQYGNEFKANAVYMSSYQLIPYERTQKHFAEILDAPISTGSLANFNQEAFHRLKPFAQLVPAILRAGDLIHADETGVNINGKRKWLHVASNDRWTWIEAHESRGIEAMEAIDILPKFTGLLVHDHWKSYYRFVLCLHVLCNAHHVRELARAHEQDGQQWAKAMEDLLYEMNTAVNEAGGELDEKQCQKWVKRYRKILKAGDRECPAPEPKKADKKGQLKRGKLARSKSRNLLERLRDFEADVLRFMSNTRAPFTNNQGERDFRMSKVQQKISGCFRSWDGVKAYCRIRSYISTCQKHGVGVGEALSLLFAGKWPDFIQEKLDRLV</sequence>
<feature type="domain" description="Transposase IS66 central" evidence="2">
    <location>
        <begin position="157"/>
        <end position="437"/>
    </location>
</feature>
<evidence type="ECO:0000313" key="5">
    <source>
        <dbReference type="Proteomes" id="UP000244906"/>
    </source>
</evidence>